<dbReference type="EMBL" id="MLFT02000047">
    <property type="protein sequence ID" value="PHT30258.1"/>
    <property type="molecule type" value="Genomic_DNA"/>
</dbReference>
<comment type="caution">
    <text evidence="1">The sequence shown here is derived from an EMBL/GenBank/DDBJ whole genome shotgun (WGS) entry which is preliminary data.</text>
</comment>
<accession>A0A2G2VBG9</accession>
<reference evidence="1 2" key="1">
    <citation type="journal article" date="2017" name="Genome Biol.">
        <title>New reference genome sequences of hot pepper reveal the massive evolution of plant disease-resistance genes by retroduplication.</title>
        <authorList>
            <person name="Kim S."/>
            <person name="Park J."/>
            <person name="Yeom S.I."/>
            <person name="Kim Y.M."/>
            <person name="Seo E."/>
            <person name="Kim K.T."/>
            <person name="Kim M.S."/>
            <person name="Lee J.M."/>
            <person name="Cheong K."/>
            <person name="Shin H.S."/>
            <person name="Kim S.B."/>
            <person name="Han K."/>
            <person name="Lee J."/>
            <person name="Park M."/>
            <person name="Lee H.A."/>
            <person name="Lee H.Y."/>
            <person name="Lee Y."/>
            <person name="Oh S."/>
            <person name="Lee J.H."/>
            <person name="Choi E."/>
            <person name="Choi E."/>
            <person name="Lee S.E."/>
            <person name="Jeon J."/>
            <person name="Kim H."/>
            <person name="Choi G."/>
            <person name="Song H."/>
            <person name="Lee J."/>
            <person name="Lee S.C."/>
            <person name="Kwon J.K."/>
            <person name="Lee H.Y."/>
            <person name="Koo N."/>
            <person name="Hong Y."/>
            <person name="Kim R.W."/>
            <person name="Kang W.H."/>
            <person name="Huh J.H."/>
            <person name="Kang B.C."/>
            <person name="Yang T.J."/>
            <person name="Lee Y.H."/>
            <person name="Bennetzen J.L."/>
            <person name="Choi D."/>
        </authorList>
    </citation>
    <scope>NUCLEOTIDE SEQUENCE [LARGE SCALE GENOMIC DNA]</scope>
    <source>
        <strain evidence="2">cv. PBC81</strain>
    </source>
</reference>
<protein>
    <recommendedName>
        <fullName evidence="3">DUF1985 domain-containing protein</fullName>
    </recommendedName>
</protein>
<keyword evidence="2" id="KW-1185">Reference proteome</keyword>
<organism evidence="1 2">
    <name type="scientific">Capsicum baccatum</name>
    <name type="common">Peruvian pepper</name>
    <dbReference type="NCBI Taxonomy" id="33114"/>
    <lineage>
        <taxon>Eukaryota</taxon>
        <taxon>Viridiplantae</taxon>
        <taxon>Streptophyta</taxon>
        <taxon>Embryophyta</taxon>
        <taxon>Tracheophyta</taxon>
        <taxon>Spermatophyta</taxon>
        <taxon>Magnoliopsida</taxon>
        <taxon>eudicotyledons</taxon>
        <taxon>Gunneridae</taxon>
        <taxon>Pentapetalae</taxon>
        <taxon>asterids</taxon>
        <taxon>lamiids</taxon>
        <taxon>Solanales</taxon>
        <taxon>Solanaceae</taxon>
        <taxon>Solanoideae</taxon>
        <taxon>Capsiceae</taxon>
        <taxon>Capsicum</taxon>
    </lineage>
</organism>
<evidence type="ECO:0000313" key="2">
    <source>
        <dbReference type="Proteomes" id="UP000224567"/>
    </source>
</evidence>
<reference evidence="2" key="2">
    <citation type="journal article" date="2017" name="J. Anim. Genet.">
        <title>Multiple reference genome sequences of hot pepper reveal the massive evolution of plant disease resistance genes by retroduplication.</title>
        <authorList>
            <person name="Kim S."/>
            <person name="Park J."/>
            <person name="Yeom S.-I."/>
            <person name="Kim Y.-M."/>
            <person name="Seo E."/>
            <person name="Kim K.-T."/>
            <person name="Kim M.-S."/>
            <person name="Lee J.M."/>
            <person name="Cheong K."/>
            <person name="Shin H.-S."/>
            <person name="Kim S.-B."/>
            <person name="Han K."/>
            <person name="Lee J."/>
            <person name="Park M."/>
            <person name="Lee H.-A."/>
            <person name="Lee H.-Y."/>
            <person name="Lee Y."/>
            <person name="Oh S."/>
            <person name="Lee J.H."/>
            <person name="Choi E."/>
            <person name="Choi E."/>
            <person name="Lee S.E."/>
            <person name="Jeon J."/>
            <person name="Kim H."/>
            <person name="Choi G."/>
            <person name="Song H."/>
            <person name="Lee J."/>
            <person name="Lee S.-C."/>
            <person name="Kwon J.-K."/>
            <person name="Lee H.-Y."/>
            <person name="Koo N."/>
            <person name="Hong Y."/>
            <person name="Kim R.W."/>
            <person name="Kang W.-H."/>
            <person name="Huh J.H."/>
            <person name="Kang B.-C."/>
            <person name="Yang T.-J."/>
            <person name="Lee Y.-H."/>
            <person name="Bennetzen J.L."/>
            <person name="Choi D."/>
        </authorList>
    </citation>
    <scope>NUCLEOTIDE SEQUENCE [LARGE SCALE GENOMIC DNA]</scope>
    <source>
        <strain evidence="2">cv. PBC81</strain>
    </source>
</reference>
<sequence length="214" mass="24903">MYAETDNDRDDVFIVNINCSELHFGEREFAAITGLKYCDESDFVEDFNTRSKLIDVYFNTTNADDGLRILGIPNETKVKLSQPNQDDNTSKMTNNFDKLCEEVIQVREDLKNLQNRVDVQFSEMKTYMDDSIKKILIETSLLMKKSIHNLENEDPVWIKWIGSTLWFRLDNLWETRRKQDNDAISEREVTGNFIKKHGGLTLAKESATVTKMEN</sequence>
<gene>
    <name evidence="1" type="ORF">CQW23_30147</name>
</gene>
<evidence type="ECO:0000313" key="1">
    <source>
        <dbReference type="EMBL" id="PHT30258.1"/>
    </source>
</evidence>
<dbReference type="OrthoDB" id="1194650at2759"/>
<evidence type="ECO:0008006" key="3">
    <source>
        <dbReference type="Google" id="ProtNLM"/>
    </source>
</evidence>
<dbReference type="Proteomes" id="UP000224567">
    <property type="component" value="Unassembled WGS sequence"/>
</dbReference>
<dbReference type="AlphaFoldDB" id="A0A2G2VBG9"/>
<name>A0A2G2VBG9_CAPBA</name>
<proteinExistence type="predicted"/>